<evidence type="ECO:0000256" key="4">
    <source>
        <dbReference type="ARBA" id="ARBA00022723"/>
    </source>
</evidence>
<keyword evidence="3" id="KW-0808">Transferase</keyword>
<dbReference type="SUPFAM" id="SSF57850">
    <property type="entry name" value="RING/U-box"/>
    <property type="match status" value="1"/>
</dbReference>
<name>A0A139A4B5_GONPJ</name>
<evidence type="ECO:0000256" key="6">
    <source>
        <dbReference type="ARBA" id="ARBA00022786"/>
    </source>
</evidence>
<dbReference type="EMBL" id="KQ965799">
    <property type="protein sequence ID" value="KXS11642.1"/>
    <property type="molecule type" value="Genomic_DNA"/>
</dbReference>
<evidence type="ECO:0000256" key="2">
    <source>
        <dbReference type="ARBA" id="ARBA00012483"/>
    </source>
</evidence>
<dbReference type="Pfam" id="PF13639">
    <property type="entry name" value="zf-RING_2"/>
    <property type="match status" value="1"/>
</dbReference>
<keyword evidence="4" id="KW-0479">Metal-binding</keyword>
<dbReference type="GO" id="GO:0008270">
    <property type="term" value="F:zinc ion binding"/>
    <property type="evidence" value="ECO:0007669"/>
    <property type="project" value="UniProtKB-KW"/>
</dbReference>
<organism evidence="11 12">
    <name type="scientific">Gonapodya prolifera (strain JEL478)</name>
    <name type="common">Monoblepharis prolifera</name>
    <dbReference type="NCBI Taxonomy" id="1344416"/>
    <lineage>
        <taxon>Eukaryota</taxon>
        <taxon>Fungi</taxon>
        <taxon>Fungi incertae sedis</taxon>
        <taxon>Chytridiomycota</taxon>
        <taxon>Chytridiomycota incertae sedis</taxon>
        <taxon>Monoblepharidomycetes</taxon>
        <taxon>Monoblepharidales</taxon>
        <taxon>Gonapodyaceae</taxon>
        <taxon>Gonapodya</taxon>
    </lineage>
</organism>
<dbReference type="GO" id="GO:0005634">
    <property type="term" value="C:nucleus"/>
    <property type="evidence" value="ECO:0007669"/>
    <property type="project" value="TreeGrafter"/>
</dbReference>
<evidence type="ECO:0000256" key="3">
    <source>
        <dbReference type="ARBA" id="ARBA00022679"/>
    </source>
</evidence>
<evidence type="ECO:0000256" key="8">
    <source>
        <dbReference type="PROSITE-ProRule" id="PRU00175"/>
    </source>
</evidence>
<sequence length="384" mass="39498">MENRSTPADSPVSMPESSQGRYRYLCYNCNSITEKDSRDPICSSCGSDFVEENPSQDIEDQFANADGDEDDHGAFDSLLTGRLPLGGRPTAAGEGDEEEADGEDDEHLPGEFPSGTASRRRNRNNGEQGAQTQSDIIAATLATILRQYLGSNTQVQVRTLGPDGRPATGAGGSAAAMGGSSFSLSGLGGPAEGQGPPSLFAGGTATGGYAALSPLLAALFSDAFNGGTGGANGNSLFHLLGGVGNPADYAHGRQLDDIVTQLMEEAARQQAPPPAPQDAINALPKVTVTTEMLDGDGKSDGEKGSGLVPCAVCQDSFKVGDVVDKMPCDHVFHGDCLESWLKINGTCPVCRYRLTGGESASAAGTGGGERNPTFSGSEQGQGAQ</sequence>
<reference evidence="11 12" key="1">
    <citation type="journal article" date="2015" name="Genome Biol. Evol.">
        <title>Phylogenomic analyses indicate that early fungi evolved digesting cell walls of algal ancestors of land plants.</title>
        <authorList>
            <person name="Chang Y."/>
            <person name="Wang S."/>
            <person name="Sekimoto S."/>
            <person name="Aerts A.L."/>
            <person name="Choi C."/>
            <person name="Clum A."/>
            <person name="LaButti K.M."/>
            <person name="Lindquist E.A."/>
            <person name="Yee Ngan C."/>
            <person name="Ohm R.A."/>
            <person name="Salamov A.A."/>
            <person name="Grigoriev I.V."/>
            <person name="Spatafora J.W."/>
            <person name="Berbee M.L."/>
        </authorList>
    </citation>
    <scope>NUCLEOTIDE SEQUENCE [LARGE SCALE GENOMIC DNA]</scope>
    <source>
        <strain evidence="11 12">JEL478</strain>
    </source>
</reference>
<accession>A0A139A4B5</accession>
<protein>
    <recommendedName>
        <fullName evidence="2">RING-type E3 ubiquitin transferase</fullName>
        <ecNumber evidence="2">2.3.2.27</ecNumber>
    </recommendedName>
</protein>
<dbReference type="PANTHER" id="PTHR45931">
    <property type="entry name" value="SI:CH211-59O9.10"/>
    <property type="match status" value="1"/>
</dbReference>
<evidence type="ECO:0000313" key="11">
    <source>
        <dbReference type="EMBL" id="KXS11642.1"/>
    </source>
</evidence>
<gene>
    <name evidence="11" type="ORF">M427DRAFT_60498</name>
</gene>
<evidence type="ECO:0000256" key="1">
    <source>
        <dbReference type="ARBA" id="ARBA00000900"/>
    </source>
</evidence>
<dbReference type="EC" id="2.3.2.27" evidence="2"/>
<evidence type="ECO:0000256" key="9">
    <source>
        <dbReference type="SAM" id="MobiDB-lite"/>
    </source>
</evidence>
<dbReference type="GO" id="GO:0061630">
    <property type="term" value="F:ubiquitin protein ligase activity"/>
    <property type="evidence" value="ECO:0007669"/>
    <property type="project" value="UniProtKB-EC"/>
</dbReference>
<dbReference type="Gene3D" id="3.30.40.10">
    <property type="entry name" value="Zinc/RING finger domain, C3HC4 (zinc finger)"/>
    <property type="match status" value="1"/>
</dbReference>
<dbReference type="SMART" id="SM00184">
    <property type="entry name" value="RING"/>
    <property type="match status" value="1"/>
</dbReference>
<proteinExistence type="predicted"/>
<dbReference type="InterPro" id="IPR013083">
    <property type="entry name" value="Znf_RING/FYVE/PHD"/>
</dbReference>
<evidence type="ECO:0000256" key="5">
    <source>
        <dbReference type="ARBA" id="ARBA00022771"/>
    </source>
</evidence>
<dbReference type="InterPro" id="IPR051834">
    <property type="entry name" value="RING_finger_E3_ligase"/>
</dbReference>
<feature type="region of interest" description="Disordered" evidence="9">
    <location>
        <begin position="358"/>
        <end position="384"/>
    </location>
</feature>
<dbReference type="OrthoDB" id="8062037at2759"/>
<feature type="region of interest" description="Disordered" evidence="9">
    <location>
        <begin position="33"/>
        <end position="132"/>
    </location>
</feature>
<comment type="catalytic activity">
    <reaction evidence="1">
        <text>S-ubiquitinyl-[E2 ubiquitin-conjugating enzyme]-L-cysteine + [acceptor protein]-L-lysine = [E2 ubiquitin-conjugating enzyme]-L-cysteine + N(6)-ubiquitinyl-[acceptor protein]-L-lysine.</text>
        <dbReference type="EC" id="2.3.2.27"/>
    </reaction>
</comment>
<evidence type="ECO:0000259" key="10">
    <source>
        <dbReference type="PROSITE" id="PS50089"/>
    </source>
</evidence>
<dbReference type="FunFam" id="3.30.40.10:FF:000127">
    <property type="entry name" value="E3 ubiquitin-protein ligase RNF181"/>
    <property type="match status" value="1"/>
</dbReference>
<dbReference type="STRING" id="1344416.A0A139A4B5"/>
<dbReference type="GO" id="GO:0016567">
    <property type="term" value="P:protein ubiquitination"/>
    <property type="evidence" value="ECO:0007669"/>
    <property type="project" value="UniProtKB-ARBA"/>
</dbReference>
<feature type="compositionally biased region" description="Low complexity" evidence="9">
    <location>
        <begin position="78"/>
        <end position="93"/>
    </location>
</feature>
<dbReference type="InterPro" id="IPR001841">
    <property type="entry name" value="Znf_RING"/>
</dbReference>
<feature type="compositionally biased region" description="Acidic residues" evidence="9">
    <location>
        <begin position="94"/>
        <end position="106"/>
    </location>
</feature>
<dbReference type="Proteomes" id="UP000070544">
    <property type="component" value="Unassembled WGS sequence"/>
</dbReference>
<dbReference type="PANTHER" id="PTHR45931:SF3">
    <property type="entry name" value="RING ZINC FINGER-CONTAINING PROTEIN"/>
    <property type="match status" value="1"/>
</dbReference>
<keyword evidence="12" id="KW-1185">Reference proteome</keyword>
<evidence type="ECO:0000256" key="7">
    <source>
        <dbReference type="ARBA" id="ARBA00022833"/>
    </source>
</evidence>
<dbReference type="GO" id="GO:0006511">
    <property type="term" value="P:ubiquitin-dependent protein catabolic process"/>
    <property type="evidence" value="ECO:0007669"/>
    <property type="project" value="TreeGrafter"/>
</dbReference>
<dbReference type="AlphaFoldDB" id="A0A139A4B5"/>
<evidence type="ECO:0000313" key="12">
    <source>
        <dbReference type="Proteomes" id="UP000070544"/>
    </source>
</evidence>
<keyword evidence="7" id="KW-0862">Zinc</keyword>
<dbReference type="PROSITE" id="PS50089">
    <property type="entry name" value="ZF_RING_2"/>
    <property type="match status" value="1"/>
</dbReference>
<feature type="domain" description="RING-type" evidence="10">
    <location>
        <begin position="310"/>
        <end position="351"/>
    </location>
</feature>
<keyword evidence="5 8" id="KW-0863">Zinc-finger</keyword>
<feature type="compositionally biased region" description="Polar residues" evidence="9">
    <location>
        <begin position="372"/>
        <end position="384"/>
    </location>
</feature>
<keyword evidence="6" id="KW-0833">Ubl conjugation pathway</keyword>